<accession>A0ABQ5SKV1</accession>
<evidence type="ECO:0000256" key="1">
    <source>
        <dbReference type="SAM" id="MobiDB-lite"/>
    </source>
</evidence>
<evidence type="ECO:0000313" key="2">
    <source>
        <dbReference type="EMBL" id="GLI70623.1"/>
    </source>
</evidence>
<gene>
    <name evidence="2" type="ORF">VaNZ11_015556</name>
</gene>
<protein>
    <submittedName>
        <fullName evidence="2">Uncharacterized protein</fullName>
    </submittedName>
</protein>
<dbReference type="EMBL" id="BSDZ01000094">
    <property type="protein sequence ID" value="GLI70623.1"/>
    <property type="molecule type" value="Genomic_DNA"/>
</dbReference>
<keyword evidence="3" id="KW-1185">Reference proteome</keyword>
<name>A0ABQ5SKV1_9CHLO</name>
<comment type="caution">
    <text evidence="2">The sequence shown here is derived from an EMBL/GenBank/DDBJ whole genome shotgun (WGS) entry which is preliminary data.</text>
</comment>
<dbReference type="Proteomes" id="UP001165090">
    <property type="component" value="Unassembled WGS sequence"/>
</dbReference>
<sequence>MKSTMRPSREGGLRHRVSLPNWPPNAVPAAVDQHRSRLSDAFLQTANKLKLGNDVLFTNFQRKLMKRATAVVADALLGPGATPSLRLLLRRALRALVAMASSLTFLLKISVMVSSLGQLDFVHDIRADAELASTVDSILCPAVPPTLLVRATLFTISVLTYWLNLSTTTDSLVHLNPEPLDFIKGAESVLDLAMSGPGLMESGKGLMKVRAALGSGTNEERGVDEADDVDDSAEDN</sequence>
<feature type="region of interest" description="Disordered" evidence="1">
    <location>
        <begin position="215"/>
        <end position="236"/>
    </location>
</feature>
<proteinExistence type="predicted"/>
<feature type="compositionally biased region" description="Acidic residues" evidence="1">
    <location>
        <begin position="225"/>
        <end position="236"/>
    </location>
</feature>
<reference evidence="2 3" key="1">
    <citation type="journal article" date="2023" name="IScience">
        <title>Expanded male sex-determining region conserved during the evolution of homothallism in the green alga Volvox.</title>
        <authorList>
            <person name="Yamamoto K."/>
            <person name="Matsuzaki R."/>
            <person name="Mahakham W."/>
            <person name="Heman W."/>
            <person name="Sekimoto H."/>
            <person name="Kawachi M."/>
            <person name="Minakuchi Y."/>
            <person name="Toyoda A."/>
            <person name="Nozaki H."/>
        </authorList>
    </citation>
    <scope>NUCLEOTIDE SEQUENCE [LARGE SCALE GENOMIC DNA]</scope>
    <source>
        <strain evidence="2 3">NIES-4468</strain>
    </source>
</reference>
<organism evidence="2 3">
    <name type="scientific">Volvox africanus</name>
    <dbReference type="NCBI Taxonomy" id="51714"/>
    <lineage>
        <taxon>Eukaryota</taxon>
        <taxon>Viridiplantae</taxon>
        <taxon>Chlorophyta</taxon>
        <taxon>core chlorophytes</taxon>
        <taxon>Chlorophyceae</taxon>
        <taxon>CS clade</taxon>
        <taxon>Chlamydomonadales</taxon>
        <taxon>Volvocaceae</taxon>
        <taxon>Volvox</taxon>
    </lineage>
</organism>
<evidence type="ECO:0000313" key="3">
    <source>
        <dbReference type="Proteomes" id="UP001165090"/>
    </source>
</evidence>